<keyword evidence="2" id="KW-1185">Reference proteome</keyword>
<organism evidence="1 2">
    <name type="scientific">Eumeta variegata</name>
    <name type="common">Bagworm moth</name>
    <name type="synonym">Eumeta japonica</name>
    <dbReference type="NCBI Taxonomy" id="151549"/>
    <lineage>
        <taxon>Eukaryota</taxon>
        <taxon>Metazoa</taxon>
        <taxon>Ecdysozoa</taxon>
        <taxon>Arthropoda</taxon>
        <taxon>Hexapoda</taxon>
        <taxon>Insecta</taxon>
        <taxon>Pterygota</taxon>
        <taxon>Neoptera</taxon>
        <taxon>Endopterygota</taxon>
        <taxon>Lepidoptera</taxon>
        <taxon>Glossata</taxon>
        <taxon>Ditrysia</taxon>
        <taxon>Tineoidea</taxon>
        <taxon>Psychidae</taxon>
        <taxon>Oiketicinae</taxon>
        <taxon>Eumeta</taxon>
    </lineage>
</organism>
<proteinExistence type="predicted"/>
<dbReference type="AlphaFoldDB" id="A0A4C1XY59"/>
<reference evidence="1 2" key="1">
    <citation type="journal article" date="2019" name="Commun. Biol.">
        <title>The bagworm genome reveals a unique fibroin gene that provides high tensile strength.</title>
        <authorList>
            <person name="Kono N."/>
            <person name="Nakamura H."/>
            <person name="Ohtoshi R."/>
            <person name="Tomita M."/>
            <person name="Numata K."/>
            <person name="Arakawa K."/>
        </authorList>
    </citation>
    <scope>NUCLEOTIDE SEQUENCE [LARGE SCALE GENOMIC DNA]</scope>
</reference>
<name>A0A4C1XY59_EUMVA</name>
<dbReference type="Proteomes" id="UP000299102">
    <property type="component" value="Unassembled WGS sequence"/>
</dbReference>
<protein>
    <submittedName>
        <fullName evidence="1">Uncharacterized protein</fullName>
    </submittedName>
</protein>
<gene>
    <name evidence="1" type="ORF">EVAR_53953_1</name>
</gene>
<evidence type="ECO:0000313" key="1">
    <source>
        <dbReference type="EMBL" id="GBP68536.1"/>
    </source>
</evidence>
<evidence type="ECO:0000313" key="2">
    <source>
        <dbReference type="Proteomes" id="UP000299102"/>
    </source>
</evidence>
<dbReference type="EMBL" id="BGZK01001015">
    <property type="protein sequence ID" value="GBP68536.1"/>
    <property type="molecule type" value="Genomic_DNA"/>
</dbReference>
<accession>A0A4C1XY59</accession>
<comment type="caution">
    <text evidence="1">The sequence shown here is derived from an EMBL/GenBank/DDBJ whole genome shotgun (WGS) entry which is preliminary data.</text>
</comment>
<sequence>MSTESFRRAIEHTPHVQTISSIYTYAGSSTVAFGHPIYAYIGARHLHRRDQNSNRVWGHARSKRNRDVDRNWISSENHQYDDGYASIARAAIVIRAAAPAGLRPCRIRHTSRPPSPSCPHYAGPPISVYHDSPEHSYFVASPLTNGHRRIE</sequence>